<organism evidence="1 2">
    <name type="scientific">Flavobacterium suaedae</name>
    <dbReference type="NCBI Taxonomy" id="1767027"/>
    <lineage>
        <taxon>Bacteria</taxon>
        <taxon>Pseudomonadati</taxon>
        <taxon>Bacteroidota</taxon>
        <taxon>Flavobacteriia</taxon>
        <taxon>Flavobacteriales</taxon>
        <taxon>Flavobacteriaceae</taxon>
        <taxon>Flavobacterium</taxon>
    </lineage>
</organism>
<dbReference type="EMBL" id="BMJE01000002">
    <property type="protein sequence ID" value="GGB69058.1"/>
    <property type="molecule type" value="Genomic_DNA"/>
</dbReference>
<proteinExistence type="predicted"/>
<dbReference type="Gene3D" id="3.30.160.100">
    <property type="entry name" value="Ribosome hibernation promotion factor-like"/>
    <property type="match status" value="1"/>
</dbReference>
<sequence>MLVKINTDNNIEGHERLEGYFTDILQNTLKKYEDRITRLEVHLGDENSHKGGERDKRCLIEARVAGLKPIAVEHHADTIEKAVSGATDRIKHALEHTFGKLNAH</sequence>
<dbReference type="InterPro" id="IPR036567">
    <property type="entry name" value="RHF-like"/>
</dbReference>
<dbReference type="InterPro" id="IPR003489">
    <property type="entry name" value="RHF/RaiA"/>
</dbReference>
<gene>
    <name evidence="1" type="ORF">GCM10007424_06270</name>
</gene>
<evidence type="ECO:0000313" key="1">
    <source>
        <dbReference type="EMBL" id="GGB69058.1"/>
    </source>
</evidence>
<comment type="caution">
    <text evidence="1">The sequence shown here is derived from an EMBL/GenBank/DDBJ whole genome shotgun (WGS) entry which is preliminary data.</text>
</comment>
<dbReference type="Pfam" id="PF02482">
    <property type="entry name" value="Ribosomal_S30AE"/>
    <property type="match status" value="1"/>
</dbReference>
<protein>
    <submittedName>
        <fullName evidence="1">Ribosomal subunit interface protein</fullName>
    </submittedName>
</protein>
<dbReference type="Proteomes" id="UP000615760">
    <property type="component" value="Unassembled WGS sequence"/>
</dbReference>
<dbReference type="SUPFAM" id="SSF69754">
    <property type="entry name" value="Ribosome binding protein Y (YfiA homologue)"/>
    <property type="match status" value="1"/>
</dbReference>
<accession>A0ABQ1JIA0</accession>
<reference evidence="2" key="1">
    <citation type="journal article" date="2019" name="Int. J. Syst. Evol. Microbiol.">
        <title>The Global Catalogue of Microorganisms (GCM) 10K type strain sequencing project: providing services to taxonomists for standard genome sequencing and annotation.</title>
        <authorList>
            <consortium name="The Broad Institute Genomics Platform"/>
            <consortium name="The Broad Institute Genome Sequencing Center for Infectious Disease"/>
            <person name="Wu L."/>
            <person name="Ma J."/>
        </authorList>
    </citation>
    <scope>NUCLEOTIDE SEQUENCE [LARGE SCALE GENOMIC DNA]</scope>
    <source>
        <strain evidence="2">CGMCC 1.15461</strain>
    </source>
</reference>
<keyword evidence="2" id="KW-1185">Reference proteome</keyword>
<name>A0ABQ1JIA0_9FLAO</name>
<evidence type="ECO:0000313" key="2">
    <source>
        <dbReference type="Proteomes" id="UP000615760"/>
    </source>
</evidence>
<dbReference type="RefSeq" id="WP_188619795.1">
    <property type="nucleotide sequence ID" value="NZ_BMJE01000002.1"/>
</dbReference>